<dbReference type="AlphaFoldDB" id="A6JFE1"/>
<name>A6JFE1_RAT</name>
<accession>A6JFE1</accession>
<sequence length="48" mass="5395">MNHDERDTLLQVAEYCLPLKAYPQIKTKSGLGEGHNGSLYPSSQHEHT</sequence>
<dbReference type="EMBL" id="CH473984">
    <property type="protein sequence ID" value="EDM11537.1"/>
    <property type="molecule type" value="Genomic_DNA"/>
</dbReference>
<feature type="non-terminal residue" evidence="2">
    <location>
        <position position="48"/>
    </location>
</feature>
<reference evidence="3" key="1">
    <citation type="submission" date="2005-09" db="EMBL/GenBank/DDBJ databases">
        <authorList>
            <person name="Mural R.J."/>
            <person name="Li P.W."/>
            <person name="Adams M.D."/>
            <person name="Amanatides P.G."/>
            <person name="Baden-Tillson H."/>
            <person name="Barnstead M."/>
            <person name="Chin S.H."/>
            <person name="Dew I."/>
            <person name="Evans C.A."/>
            <person name="Ferriera S."/>
            <person name="Flanigan M."/>
            <person name="Fosler C."/>
            <person name="Glodek A."/>
            <person name="Gu Z."/>
            <person name="Holt R.A."/>
            <person name="Jennings D."/>
            <person name="Kraft C.L."/>
            <person name="Lu F."/>
            <person name="Nguyen T."/>
            <person name="Nusskern D.R."/>
            <person name="Pfannkoch C.M."/>
            <person name="Sitter C."/>
            <person name="Sutton G.G."/>
            <person name="Venter J.C."/>
            <person name="Wang Z."/>
            <person name="Woodage T."/>
            <person name="Zheng X.H."/>
            <person name="Zhong F."/>
        </authorList>
    </citation>
    <scope>NUCLEOTIDE SEQUENCE [LARGE SCALE GENOMIC DNA]</scope>
    <source>
        <strain>BN</strain>
        <strain evidence="3">Sprague-Dawley</strain>
    </source>
</reference>
<proteinExistence type="predicted"/>
<feature type="compositionally biased region" description="Polar residues" evidence="1">
    <location>
        <begin position="39"/>
        <end position="48"/>
    </location>
</feature>
<dbReference type="Proteomes" id="UP000234681">
    <property type="component" value="Chromosome 5"/>
</dbReference>
<organism evidence="2 3">
    <name type="scientific">Rattus norvegicus</name>
    <name type="common">Rat</name>
    <dbReference type="NCBI Taxonomy" id="10116"/>
    <lineage>
        <taxon>Eukaryota</taxon>
        <taxon>Metazoa</taxon>
        <taxon>Chordata</taxon>
        <taxon>Craniata</taxon>
        <taxon>Vertebrata</taxon>
        <taxon>Euteleostomi</taxon>
        <taxon>Mammalia</taxon>
        <taxon>Eutheria</taxon>
        <taxon>Euarchontoglires</taxon>
        <taxon>Glires</taxon>
        <taxon>Rodentia</taxon>
        <taxon>Myomorpha</taxon>
        <taxon>Muroidea</taxon>
        <taxon>Muridae</taxon>
        <taxon>Murinae</taxon>
        <taxon>Rattus</taxon>
    </lineage>
</organism>
<evidence type="ECO:0000256" key="1">
    <source>
        <dbReference type="SAM" id="MobiDB-lite"/>
    </source>
</evidence>
<protein>
    <submittedName>
        <fullName evidence="2">RCG30437</fullName>
    </submittedName>
</protein>
<evidence type="ECO:0000313" key="2">
    <source>
        <dbReference type="EMBL" id="EDM11537.1"/>
    </source>
</evidence>
<evidence type="ECO:0000313" key="3">
    <source>
        <dbReference type="Proteomes" id="UP000234681"/>
    </source>
</evidence>
<feature type="region of interest" description="Disordered" evidence="1">
    <location>
        <begin position="27"/>
        <end position="48"/>
    </location>
</feature>
<gene>
    <name evidence="2" type="ORF">rCG_30437</name>
</gene>